<name>H5V4K0_ATLHE</name>
<feature type="signal peptide" evidence="1">
    <location>
        <begin position="1"/>
        <end position="17"/>
    </location>
</feature>
<proteinExistence type="predicted"/>
<keyword evidence="4" id="KW-1185">Reference proteome</keyword>
<protein>
    <recommendedName>
        <fullName evidence="2">DUF3251 domain-containing protein</fullName>
    </recommendedName>
</protein>
<dbReference type="InterPro" id="IPR021658">
    <property type="entry name" value="DUF3251"/>
</dbReference>
<dbReference type="Proteomes" id="UP000010297">
    <property type="component" value="Unassembled WGS sequence"/>
</dbReference>
<dbReference type="Gene3D" id="2.60.40.1620">
    <property type="entry name" value="Lipoprotein YajI-like"/>
    <property type="match status" value="1"/>
</dbReference>
<dbReference type="AlphaFoldDB" id="H5V4K0"/>
<feature type="chain" id="PRO_5003598896" description="DUF3251 domain-containing protein" evidence="1">
    <location>
        <begin position="18"/>
        <end position="185"/>
    </location>
</feature>
<evidence type="ECO:0000313" key="4">
    <source>
        <dbReference type="Proteomes" id="UP000010297"/>
    </source>
</evidence>
<dbReference type="NCBIfam" id="NF008575">
    <property type="entry name" value="PRK11530.1"/>
    <property type="match status" value="1"/>
</dbReference>
<feature type="domain" description="DUF3251" evidence="2">
    <location>
        <begin position="19"/>
        <end position="175"/>
    </location>
</feature>
<reference evidence="3 4" key="1">
    <citation type="submission" date="2012-02" db="EMBL/GenBank/DDBJ databases">
        <title>Whole genome shotgun sequence of Escherichia hermannii NBRC 105704.</title>
        <authorList>
            <person name="Yoshida I."/>
            <person name="Hosoyama A."/>
            <person name="Tsuchikane K."/>
            <person name="Katsumata H."/>
            <person name="Yamazaki S."/>
            <person name="Fujita N."/>
        </authorList>
    </citation>
    <scope>NUCLEOTIDE SEQUENCE [LARGE SCALE GENOMIC DNA]</scope>
    <source>
        <strain evidence="3 4">NBRC 105704</strain>
    </source>
</reference>
<dbReference type="RefSeq" id="WP_002437039.1">
    <property type="nucleotide sequence ID" value="NZ_BAFF01000010.1"/>
</dbReference>
<dbReference type="EMBL" id="BAFF01000010">
    <property type="protein sequence ID" value="GAB52908.1"/>
    <property type="molecule type" value="Genomic_DNA"/>
</dbReference>
<comment type="caution">
    <text evidence="3">The sequence shown here is derived from an EMBL/GenBank/DDBJ whole genome shotgun (WGS) entry which is preliminary data.</text>
</comment>
<keyword evidence="1" id="KW-0732">Signal</keyword>
<dbReference type="PROSITE" id="PS51257">
    <property type="entry name" value="PROKAR_LIPOPROTEIN"/>
    <property type="match status" value="1"/>
</dbReference>
<dbReference type="InterPro" id="IPR037125">
    <property type="entry name" value="YajI-like_sf"/>
</dbReference>
<evidence type="ECO:0000313" key="3">
    <source>
        <dbReference type="EMBL" id="GAB52908.1"/>
    </source>
</evidence>
<dbReference type="Pfam" id="PF11622">
    <property type="entry name" value="DUF3251"/>
    <property type="match status" value="1"/>
</dbReference>
<organism evidence="3 4">
    <name type="scientific">Atlantibacter hermannii NBRC 105704</name>
    <dbReference type="NCBI Taxonomy" id="1115512"/>
    <lineage>
        <taxon>Bacteria</taxon>
        <taxon>Pseudomonadati</taxon>
        <taxon>Pseudomonadota</taxon>
        <taxon>Gammaproteobacteria</taxon>
        <taxon>Enterobacterales</taxon>
        <taxon>Enterobacteriaceae</taxon>
        <taxon>Atlantibacter</taxon>
    </lineage>
</organism>
<accession>H5V4K0</accession>
<gene>
    <name evidence="3" type="primary">yajI</name>
    <name evidence="3" type="ORF">EH105704_10_00150</name>
</gene>
<sequence>MRTPFKLLFLVTPLLLAACAPQSEVRQMHRSVSTLNKEMGKLQQETVKITQQNALNARSQSGAYLLPGANTPARLNSQLGMMKISLANVAADASGTLATLRIQGESSTPFPAFTGTIEWGQLQGTTENYQEVNVQNQQFSAPASILAPSDVSIPVKLNGITPDQLGFVRVHDIQPLQTDPAPAMP</sequence>
<evidence type="ECO:0000256" key="1">
    <source>
        <dbReference type="SAM" id="SignalP"/>
    </source>
</evidence>
<evidence type="ECO:0000259" key="2">
    <source>
        <dbReference type="Pfam" id="PF11622"/>
    </source>
</evidence>
<dbReference type="eggNOG" id="COG4238">
    <property type="taxonomic scope" value="Bacteria"/>
</dbReference>